<evidence type="ECO:0000313" key="9">
    <source>
        <dbReference type="EMBL" id="CAF1688897.1"/>
    </source>
</evidence>
<dbReference type="Pfam" id="PF01798">
    <property type="entry name" value="Nop"/>
    <property type="match status" value="1"/>
</dbReference>
<dbReference type="InterPro" id="IPR027105">
    <property type="entry name" value="Prp31"/>
</dbReference>
<accession>A0A816HIT3</accession>
<evidence type="ECO:0000256" key="1">
    <source>
        <dbReference type="ARBA" id="ARBA00004123"/>
    </source>
</evidence>
<dbReference type="InterPro" id="IPR042239">
    <property type="entry name" value="Nop_C"/>
</dbReference>
<dbReference type="GO" id="GO:0071011">
    <property type="term" value="C:precatalytic spliceosome"/>
    <property type="evidence" value="ECO:0007669"/>
    <property type="project" value="TreeGrafter"/>
</dbReference>
<protein>
    <recommendedName>
        <fullName evidence="2">U4/U6 small nuclear ribonucleoprotein Prp31</fullName>
    </recommendedName>
    <alternativeName>
        <fullName evidence="5">Pre-mRNA-processing factor 31</fullName>
    </alternativeName>
</protein>
<feature type="region of interest" description="Disordered" evidence="7">
    <location>
        <begin position="114"/>
        <end position="134"/>
    </location>
</feature>
<keyword evidence="10" id="KW-1185">Reference proteome</keyword>
<feature type="domain" description="Nop" evidence="8">
    <location>
        <begin position="1"/>
        <end position="48"/>
    </location>
</feature>
<dbReference type="Proteomes" id="UP000663828">
    <property type="component" value="Unassembled WGS sequence"/>
</dbReference>
<evidence type="ECO:0000256" key="3">
    <source>
        <dbReference type="ARBA" id="ARBA00023242"/>
    </source>
</evidence>
<dbReference type="PANTHER" id="PTHR13904:SF0">
    <property type="entry name" value="U4_U6 SMALL NUCLEAR RIBONUCLEOPROTEIN PRP31"/>
    <property type="match status" value="1"/>
</dbReference>
<feature type="non-terminal residue" evidence="9">
    <location>
        <position position="1"/>
    </location>
</feature>
<evidence type="ECO:0000256" key="4">
    <source>
        <dbReference type="ARBA" id="ARBA00023274"/>
    </source>
</evidence>
<dbReference type="GO" id="GO:0005687">
    <property type="term" value="C:U4 snRNP"/>
    <property type="evidence" value="ECO:0007669"/>
    <property type="project" value="TreeGrafter"/>
</dbReference>
<dbReference type="InterPro" id="IPR036070">
    <property type="entry name" value="Nop_dom_sf"/>
</dbReference>
<comment type="caution">
    <text evidence="9">The sequence shown here is derived from an EMBL/GenBank/DDBJ whole genome shotgun (WGS) entry which is preliminary data.</text>
</comment>
<evidence type="ECO:0000256" key="6">
    <source>
        <dbReference type="ARBA" id="ARBA00045397"/>
    </source>
</evidence>
<comment type="function">
    <text evidence="6">Involved in pre-mRNA splicing as component of the spliceosome. Required for the assembly of the U4/U5/U6 tri-snRNP complex, one of the building blocks of the spliceosome.</text>
</comment>
<dbReference type="InterPro" id="IPR002687">
    <property type="entry name" value="Nop_dom"/>
</dbReference>
<dbReference type="PANTHER" id="PTHR13904">
    <property type="entry name" value="PRE-MRNA SPLICING FACTOR PRP31"/>
    <property type="match status" value="1"/>
</dbReference>
<evidence type="ECO:0000256" key="5">
    <source>
        <dbReference type="ARBA" id="ARBA00030766"/>
    </source>
</evidence>
<dbReference type="InterPro" id="IPR019175">
    <property type="entry name" value="Prp31_C"/>
</dbReference>
<organism evidence="9 10">
    <name type="scientific">Adineta ricciae</name>
    <name type="common">Rotifer</name>
    <dbReference type="NCBI Taxonomy" id="249248"/>
    <lineage>
        <taxon>Eukaryota</taxon>
        <taxon>Metazoa</taxon>
        <taxon>Spiralia</taxon>
        <taxon>Gnathifera</taxon>
        <taxon>Rotifera</taxon>
        <taxon>Eurotatoria</taxon>
        <taxon>Bdelloidea</taxon>
        <taxon>Adinetida</taxon>
        <taxon>Adinetidae</taxon>
        <taxon>Adineta</taxon>
    </lineage>
</organism>
<dbReference type="AlphaFoldDB" id="A0A816HIT3"/>
<dbReference type="SUPFAM" id="SSF89124">
    <property type="entry name" value="Nop domain"/>
    <property type="match status" value="1"/>
</dbReference>
<reference evidence="9" key="1">
    <citation type="submission" date="2021-02" db="EMBL/GenBank/DDBJ databases">
        <authorList>
            <person name="Nowell W R."/>
        </authorList>
    </citation>
    <scope>NUCLEOTIDE SEQUENCE</scope>
</reference>
<feature type="non-terminal residue" evidence="9">
    <location>
        <position position="146"/>
    </location>
</feature>
<evidence type="ECO:0000256" key="7">
    <source>
        <dbReference type="SAM" id="MobiDB-lite"/>
    </source>
</evidence>
<evidence type="ECO:0000259" key="8">
    <source>
        <dbReference type="PROSITE" id="PS51358"/>
    </source>
</evidence>
<gene>
    <name evidence="9" type="ORF">XAT740_LOCUS63058</name>
</gene>
<evidence type="ECO:0000256" key="2">
    <source>
        <dbReference type="ARBA" id="ARBA00013538"/>
    </source>
</evidence>
<dbReference type="PROSITE" id="PS51358">
    <property type="entry name" value="NOP"/>
    <property type="match status" value="1"/>
</dbReference>
<dbReference type="EMBL" id="CAJNOR010018722">
    <property type="protein sequence ID" value="CAF1688897.1"/>
    <property type="molecule type" value="Genomic_DNA"/>
</dbReference>
<dbReference type="Pfam" id="PF09785">
    <property type="entry name" value="Prp31_C"/>
    <property type="match status" value="1"/>
</dbReference>
<comment type="subcellular location">
    <subcellularLocation>
        <location evidence="1">Nucleus</location>
    </subcellularLocation>
</comment>
<feature type="compositionally biased region" description="Low complexity" evidence="7">
    <location>
        <begin position="114"/>
        <end position="123"/>
    </location>
</feature>
<keyword evidence="3" id="KW-0539">Nucleus</keyword>
<dbReference type="GO" id="GO:0046540">
    <property type="term" value="C:U4/U6 x U5 tri-snRNP complex"/>
    <property type="evidence" value="ECO:0007669"/>
    <property type="project" value="InterPro"/>
</dbReference>
<keyword evidence="4" id="KW-0687">Ribonucleoprotein</keyword>
<proteinExistence type="predicted"/>
<sequence length="146" mass="16245">DLRVQVARLVACKVTLAARVDSFHESAQGQQGKALLSEIEKRLEKLTESAPVKAIKPLASPIDSKRKIRGGRICRKMKERYRRSELRAGVEQSTFATIVEDAYESDLGLSRGRIGQSGSGILRTPQIDSKTKARISQKLQKTLQQQ</sequence>
<dbReference type="GO" id="GO:0000244">
    <property type="term" value="P:spliceosomal tri-snRNP complex assembly"/>
    <property type="evidence" value="ECO:0007669"/>
    <property type="project" value="InterPro"/>
</dbReference>
<name>A0A816HIT3_ADIRI</name>
<dbReference type="Gene3D" id="1.10.246.90">
    <property type="entry name" value="Nop domain"/>
    <property type="match status" value="1"/>
</dbReference>
<evidence type="ECO:0000313" key="10">
    <source>
        <dbReference type="Proteomes" id="UP000663828"/>
    </source>
</evidence>